<name>A0A8D8Z0J9_9HEMI</name>
<proteinExistence type="predicted"/>
<evidence type="ECO:0000313" key="1">
    <source>
        <dbReference type="EMBL" id="CAG6738650.1"/>
    </source>
</evidence>
<reference evidence="1" key="1">
    <citation type="submission" date="2021-05" db="EMBL/GenBank/DDBJ databases">
        <authorList>
            <person name="Alioto T."/>
            <person name="Alioto T."/>
            <person name="Gomez Garrido J."/>
        </authorList>
    </citation>
    <scope>NUCLEOTIDE SEQUENCE</scope>
</reference>
<organism evidence="1">
    <name type="scientific">Cacopsylla melanoneura</name>
    <dbReference type="NCBI Taxonomy" id="428564"/>
    <lineage>
        <taxon>Eukaryota</taxon>
        <taxon>Metazoa</taxon>
        <taxon>Ecdysozoa</taxon>
        <taxon>Arthropoda</taxon>
        <taxon>Hexapoda</taxon>
        <taxon>Insecta</taxon>
        <taxon>Pterygota</taxon>
        <taxon>Neoptera</taxon>
        <taxon>Paraneoptera</taxon>
        <taxon>Hemiptera</taxon>
        <taxon>Sternorrhyncha</taxon>
        <taxon>Psylloidea</taxon>
        <taxon>Psyllidae</taxon>
        <taxon>Psyllinae</taxon>
        <taxon>Cacopsylla</taxon>
    </lineage>
</organism>
<accession>A0A8D8Z0J9</accession>
<dbReference type="EMBL" id="HBUF01408851">
    <property type="protein sequence ID" value="CAG6738650.1"/>
    <property type="molecule type" value="Transcribed_RNA"/>
</dbReference>
<sequence>MGKEEERRIQAFEAWCWRKMMKIRRPRERRTFLNQLKRRRLKLIGHLLRHSELATRVIEGMIDQKNPRGRPPLAFIKDNIMIDVNVSTYSQLKRLAQDREKWRVASNQH</sequence>
<dbReference type="AlphaFoldDB" id="A0A8D8Z0J9"/>
<protein>
    <submittedName>
        <fullName evidence="1">Uncharacterized protein</fullName>
    </submittedName>
</protein>